<protein>
    <submittedName>
        <fullName evidence="1">Uncharacterized protein</fullName>
    </submittedName>
</protein>
<comment type="caution">
    <text evidence="1">The sequence shown here is derived from an EMBL/GenBank/DDBJ whole genome shotgun (WGS) entry which is preliminary data.</text>
</comment>
<accession>A0ACC2NNP2</accession>
<name>A0ACC2NNP2_9HYME</name>
<dbReference type="EMBL" id="CM056743">
    <property type="protein sequence ID" value="KAJ8672727.1"/>
    <property type="molecule type" value="Genomic_DNA"/>
</dbReference>
<evidence type="ECO:0000313" key="2">
    <source>
        <dbReference type="Proteomes" id="UP001239111"/>
    </source>
</evidence>
<keyword evidence="2" id="KW-1185">Reference proteome</keyword>
<reference evidence="1" key="1">
    <citation type="submission" date="2023-04" db="EMBL/GenBank/DDBJ databases">
        <title>A chromosome-level genome assembly of the parasitoid wasp Eretmocerus hayati.</title>
        <authorList>
            <person name="Zhong Y."/>
            <person name="Liu S."/>
            <person name="Liu Y."/>
        </authorList>
    </citation>
    <scope>NUCLEOTIDE SEQUENCE</scope>
    <source>
        <strain evidence="1">ZJU_SS_LIU_2023</strain>
    </source>
</reference>
<gene>
    <name evidence="1" type="ORF">QAD02_003987</name>
</gene>
<sequence length="860" mass="97670">MNRNNRSGGIKFRELDYSHNTTSIDEVKKNDLRSKEDVLKLFAVSHDVPVKEGNCENVIITDDIPDSTGAKVIDEPNAQVLKIVTQPKSEKENVIKELGVQSNTVDSCAVKTVSNKRIYNVMIGKISTRKHKVWDSDGFLEVTDKRAVLKDENGKVLGSITVKPDTIEEGSRLCMGGKEIEIVDQASSQDVQSSQSCNQKKETTEPPQKKTKLSKNFVPVKSGCKLNFNYEPLIMPNPPVDLDQDTEQKLHEVSVDGCLCSVLRPHQREGITFLYKCIMGMNNPNYKGAILADEMGLGKTLQCIALIWTLLKKGPYNGGKPVLKRVIITAPASLCGNWNKEFKRWLGSIKISPYVVDSKQKVKDFTKTPRARVMIISYEMFLRNVDDVNSLNFDLLICDEGHRLKNSEVKLIKSLNQLSCRRRILLTGTPVQNDLQEFYTLANFVNPGIFGSFSEYKAYYEQAIVKSQFTTTEEEEVSEGQARAKELYERSRSFIIRRTNHLINQYLPQKHELVVFCRPTLEQKNLYSLVTDYWFNRAFIEGNANPLAVITVLKKICNHPFLFTSEKGNILDEVLPSIPTNLSAINNSTLYSSKFEMVKAVFQDLKQTQEKIVVVSYFTQTLDLLERVCHAESLQFCRLDGNTATKARTKIVDNFNSKDNSNCRVFLLSAKAGGVGLNLVGASRLILFDSDWNPANDLQALARIWREGQKRSTYLYRFLTTGTIEEKIYQRQISKTGLSEAVVDATYGESSLKLSKSELKDLFTLDTQTFSVTHDLMGCDCFESDLEENLSEEEVDKGSSESRNCQFDLKRKRPQQQVSINQLLSWQHYKQPIPEDLLKDLMLHQVRDIITFIFKNTLEK</sequence>
<organism evidence="1 2">
    <name type="scientific">Eretmocerus hayati</name>
    <dbReference type="NCBI Taxonomy" id="131215"/>
    <lineage>
        <taxon>Eukaryota</taxon>
        <taxon>Metazoa</taxon>
        <taxon>Ecdysozoa</taxon>
        <taxon>Arthropoda</taxon>
        <taxon>Hexapoda</taxon>
        <taxon>Insecta</taxon>
        <taxon>Pterygota</taxon>
        <taxon>Neoptera</taxon>
        <taxon>Endopterygota</taxon>
        <taxon>Hymenoptera</taxon>
        <taxon>Apocrita</taxon>
        <taxon>Proctotrupomorpha</taxon>
        <taxon>Chalcidoidea</taxon>
        <taxon>Aphelinidae</taxon>
        <taxon>Aphelininae</taxon>
        <taxon>Eretmocerus</taxon>
    </lineage>
</organism>
<dbReference type="Proteomes" id="UP001239111">
    <property type="component" value="Chromosome 3"/>
</dbReference>
<evidence type="ECO:0000313" key="1">
    <source>
        <dbReference type="EMBL" id="KAJ8672727.1"/>
    </source>
</evidence>
<proteinExistence type="predicted"/>